<protein>
    <submittedName>
        <fullName evidence="1">Uncharacterized protein</fullName>
    </submittedName>
</protein>
<evidence type="ECO:0000313" key="2">
    <source>
        <dbReference type="Proteomes" id="UP000053617"/>
    </source>
</evidence>
<dbReference type="EMBL" id="KN847480">
    <property type="protein sequence ID" value="KIX02583.1"/>
    <property type="molecule type" value="Genomic_DNA"/>
</dbReference>
<sequence>MRKWKCPYGKKRLCSAIETSISSRRVLEHKMSTFEDEKEMYQCLLGPASSRGFVSSKKYEETLLIAAKVLAMQHRIELQ</sequence>
<reference evidence="1 2" key="1">
    <citation type="submission" date="2015-01" db="EMBL/GenBank/DDBJ databases">
        <title>The Genome Sequence of Rhinocladiella mackenzie CBS 650.93.</title>
        <authorList>
            <consortium name="The Broad Institute Genomics Platform"/>
            <person name="Cuomo C."/>
            <person name="de Hoog S."/>
            <person name="Gorbushina A."/>
            <person name="Stielow B."/>
            <person name="Teixiera M."/>
            <person name="Abouelleil A."/>
            <person name="Chapman S.B."/>
            <person name="Priest M."/>
            <person name="Young S.K."/>
            <person name="Wortman J."/>
            <person name="Nusbaum C."/>
            <person name="Birren B."/>
        </authorList>
    </citation>
    <scope>NUCLEOTIDE SEQUENCE [LARGE SCALE GENOMIC DNA]</scope>
    <source>
        <strain evidence="1 2">CBS 650.93</strain>
    </source>
</reference>
<dbReference type="HOGENOM" id="CLU_2607306_0_0_1"/>
<name>A0A0D2GWI8_9EURO</name>
<dbReference type="STRING" id="1442369.A0A0D2GWI8"/>
<proteinExistence type="predicted"/>
<keyword evidence="2" id="KW-1185">Reference proteome</keyword>
<dbReference type="Proteomes" id="UP000053617">
    <property type="component" value="Unassembled WGS sequence"/>
</dbReference>
<dbReference type="AlphaFoldDB" id="A0A0D2GWI8"/>
<organism evidence="1 2">
    <name type="scientific">Rhinocladiella mackenziei CBS 650.93</name>
    <dbReference type="NCBI Taxonomy" id="1442369"/>
    <lineage>
        <taxon>Eukaryota</taxon>
        <taxon>Fungi</taxon>
        <taxon>Dikarya</taxon>
        <taxon>Ascomycota</taxon>
        <taxon>Pezizomycotina</taxon>
        <taxon>Eurotiomycetes</taxon>
        <taxon>Chaetothyriomycetidae</taxon>
        <taxon>Chaetothyriales</taxon>
        <taxon>Herpotrichiellaceae</taxon>
        <taxon>Rhinocladiella</taxon>
    </lineage>
</organism>
<dbReference type="OrthoDB" id="2906425at2759"/>
<dbReference type="GeneID" id="25296595"/>
<accession>A0A0D2GWI8</accession>
<evidence type="ECO:0000313" key="1">
    <source>
        <dbReference type="EMBL" id="KIX02583.1"/>
    </source>
</evidence>
<dbReference type="VEuPathDB" id="FungiDB:Z518_08524"/>
<gene>
    <name evidence="1" type="ORF">Z518_08524</name>
</gene>
<dbReference type="RefSeq" id="XP_013269719.1">
    <property type="nucleotide sequence ID" value="XM_013414265.1"/>
</dbReference>